<feature type="domain" description="J" evidence="2">
    <location>
        <begin position="15"/>
        <end position="80"/>
    </location>
</feature>
<dbReference type="AlphaFoldDB" id="A0A226EVR0"/>
<evidence type="ECO:0000256" key="1">
    <source>
        <dbReference type="SAM" id="Phobius"/>
    </source>
</evidence>
<dbReference type="InterPro" id="IPR052763">
    <property type="entry name" value="DnaJ_C4"/>
</dbReference>
<evidence type="ECO:0000259" key="2">
    <source>
        <dbReference type="PROSITE" id="PS50076"/>
    </source>
</evidence>
<dbReference type="InterPro" id="IPR001623">
    <property type="entry name" value="DnaJ_domain"/>
</dbReference>
<evidence type="ECO:0000313" key="4">
    <source>
        <dbReference type="Proteomes" id="UP000198287"/>
    </source>
</evidence>
<dbReference type="STRING" id="158441.A0A226EVR0"/>
<accession>A0A226EVR0</accession>
<dbReference type="Proteomes" id="UP000198287">
    <property type="component" value="Unassembled WGS sequence"/>
</dbReference>
<name>A0A226EVR0_FOLCA</name>
<keyword evidence="4" id="KW-1185">Reference proteome</keyword>
<dbReference type="PANTHER" id="PTHR44825:SF1">
    <property type="entry name" value="DNAJ HOMOLOG SUBFAMILY C MEMBER 4"/>
    <property type="match status" value="1"/>
</dbReference>
<dbReference type="PRINTS" id="PR00625">
    <property type="entry name" value="JDOMAIN"/>
</dbReference>
<dbReference type="OMA" id="KHAEFQE"/>
<protein>
    <submittedName>
        <fullName evidence="3">DnaJ-like protein 60</fullName>
    </submittedName>
</protein>
<gene>
    <name evidence="3" type="ORF">Fcan01_05036</name>
</gene>
<dbReference type="CDD" id="cd06257">
    <property type="entry name" value="DnaJ"/>
    <property type="match status" value="1"/>
</dbReference>
<keyword evidence="1" id="KW-0472">Membrane</keyword>
<dbReference type="PANTHER" id="PTHR44825">
    <property type="match status" value="1"/>
</dbReference>
<dbReference type="SMART" id="SM00271">
    <property type="entry name" value="DnaJ"/>
    <property type="match status" value="1"/>
</dbReference>
<comment type="caution">
    <text evidence="3">The sequence shown here is derived from an EMBL/GenBank/DDBJ whole genome shotgun (WGS) entry which is preliminary data.</text>
</comment>
<dbReference type="InterPro" id="IPR036869">
    <property type="entry name" value="J_dom_sf"/>
</dbReference>
<dbReference type="PROSITE" id="PS50076">
    <property type="entry name" value="DNAJ_2"/>
    <property type="match status" value="1"/>
</dbReference>
<dbReference type="OrthoDB" id="445556at2759"/>
<keyword evidence="1" id="KW-1133">Transmembrane helix</keyword>
<reference evidence="3 4" key="1">
    <citation type="submission" date="2015-12" db="EMBL/GenBank/DDBJ databases">
        <title>The genome of Folsomia candida.</title>
        <authorList>
            <person name="Faddeeva A."/>
            <person name="Derks M.F."/>
            <person name="Anvar Y."/>
            <person name="Smit S."/>
            <person name="Van Straalen N."/>
            <person name="Roelofs D."/>
        </authorList>
    </citation>
    <scope>NUCLEOTIDE SEQUENCE [LARGE SCALE GENOMIC DNA]</scope>
    <source>
        <strain evidence="3 4">VU population</strain>
        <tissue evidence="3">Whole body</tissue>
    </source>
</reference>
<keyword evidence="1" id="KW-0812">Transmembrane</keyword>
<dbReference type="EMBL" id="LNIX01000002">
    <property type="protein sequence ID" value="OXA61174.1"/>
    <property type="molecule type" value="Genomic_DNA"/>
</dbReference>
<organism evidence="3 4">
    <name type="scientific">Folsomia candida</name>
    <name type="common">Springtail</name>
    <dbReference type="NCBI Taxonomy" id="158441"/>
    <lineage>
        <taxon>Eukaryota</taxon>
        <taxon>Metazoa</taxon>
        <taxon>Ecdysozoa</taxon>
        <taxon>Arthropoda</taxon>
        <taxon>Hexapoda</taxon>
        <taxon>Collembola</taxon>
        <taxon>Entomobryomorpha</taxon>
        <taxon>Isotomoidea</taxon>
        <taxon>Isotomidae</taxon>
        <taxon>Proisotominae</taxon>
        <taxon>Folsomia</taxon>
    </lineage>
</organism>
<dbReference type="SUPFAM" id="SSF46565">
    <property type="entry name" value="Chaperone J-domain"/>
    <property type="match status" value="1"/>
</dbReference>
<evidence type="ECO:0000313" key="3">
    <source>
        <dbReference type="EMBL" id="OXA61174.1"/>
    </source>
</evidence>
<dbReference type="Gene3D" id="1.10.287.110">
    <property type="entry name" value="DnaJ domain"/>
    <property type="match status" value="1"/>
</dbReference>
<dbReference type="Pfam" id="PF00226">
    <property type="entry name" value="DnaJ"/>
    <property type="match status" value="1"/>
</dbReference>
<feature type="transmembrane region" description="Helical" evidence="1">
    <location>
        <begin position="147"/>
        <end position="168"/>
    </location>
</feature>
<proteinExistence type="predicted"/>
<sequence length="218" mass="24727">MSPSLGPSQTDRTKTHYQILGVGPQCSTADIKSAFLTLSKSHHPDLHPDDPSKHHTFVRIMEAYTVLSKPGLRSTYDSRLAAAQKHNQSYSGSTFDSTTDFDHWNVQSNAPRWRDETIWEMRDKDRDKFYTDQPYYGIRGLKRVNNLWIAAAAVMVMGLGAVFHFVALRKSATFSTSRLDARDKKLGNHLKHARKLAIENGNDVQLEILEARLVNQDD</sequence>